<dbReference type="InterPro" id="IPR003591">
    <property type="entry name" value="Leu-rich_rpt_typical-subtyp"/>
</dbReference>
<evidence type="ECO:0000256" key="2">
    <source>
        <dbReference type="ARBA" id="ARBA00022729"/>
    </source>
</evidence>
<name>A0AAW2IA36_9NEOP</name>
<dbReference type="Pfam" id="PF13855">
    <property type="entry name" value="LRR_8"/>
    <property type="match status" value="2"/>
</dbReference>
<dbReference type="PANTHER" id="PTHR24366:SF96">
    <property type="entry name" value="LEUCINE RICH REPEAT CONTAINING 53"/>
    <property type="match status" value="1"/>
</dbReference>
<organism evidence="6">
    <name type="scientific">Menopon gallinae</name>
    <name type="common">poultry shaft louse</name>
    <dbReference type="NCBI Taxonomy" id="328185"/>
    <lineage>
        <taxon>Eukaryota</taxon>
        <taxon>Metazoa</taxon>
        <taxon>Ecdysozoa</taxon>
        <taxon>Arthropoda</taxon>
        <taxon>Hexapoda</taxon>
        <taxon>Insecta</taxon>
        <taxon>Pterygota</taxon>
        <taxon>Neoptera</taxon>
        <taxon>Paraneoptera</taxon>
        <taxon>Psocodea</taxon>
        <taxon>Troctomorpha</taxon>
        <taxon>Phthiraptera</taxon>
        <taxon>Amblycera</taxon>
        <taxon>Menoponidae</taxon>
        <taxon>Menopon</taxon>
    </lineage>
</organism>
<keyword evidence="1" id="KW-0433">Leucine-rich repeat</keyword>
<dbReference type="FunFam" id="3.80.10.10:FF:001164">
    <property type="entry name" value="GH01279p"/>
    <property type="match status" value="1"/>
</dbReference>
<dbReference type="EMBL" id="JARGDH010000001">
    <property type="protein sequence ID" value="KAL0278305.1"/>
    <property type="molecule type" value="Genomic_DNA"/>
</dbReference>
<evidence type="ECO:0000256" key="1">
    <source>
        <dbReference type="ARBA" id="ARBA00022614"/>
    </source>
</evidence>
<keyword evidence="4" id="KW-1133">Transmembrane helix</keyword>
<accession>A0AAW2IA36</accession>
<gene>
    <name evidence="6" type="ORF">PYX00_000160</name>
</gene>
<keyword evidence="4" id="KW-0812">Transmembrane</keyword>
<keyword evidence="4" id="KW-0472">Membrane</keyword>
<feature type="domain" description="LRRCT" evidence="5">
    <location>
        <begin position="354"/>
        <end position="407"/>
    </location>
</feature>
<dbReference type="PRINTS" id="PR00019">
    <property type="entry name" value="LEURICHRPT"/>
</dbReference>
<dbReference type="PANTHER" id="PTHR24366">
    <property type="entry name" value="IG(IMMUNOGLOBULIN) AND LRR(LEUCINE RICH REPEAT) DOMAINS"/>
    <property type="match status" value="1"/>
</dbReference>
<dbReference type="InterPro" id="IPR001611">
    <property type="entry name" value="Leu-rich_rpt"/>
</dbReference>
<keyword evidence="3" id="KW-0677">Repeat</keyword>
<sequence length="708" mass="77778">MSIIAVAPAAEWKCPEFSETSISCSCDFPHTLRCTTQPSRLTTISEKLRLLPEEEAVSLLDLTVENMTVLPDSFLAGTSLHGLVITSGELRNVSDRAFRGLLQPLQALGLPNNRLGSVPSDSFLLLWGLERLDLSNNGVVRLNGGSFRGLNNLTFLDLSENQISEIAADAFAGLKRLKELNLRSNRVTANVAFALSDLQSAEEIDLSTNAFAGPLRNDTLPPLPSLRTLNLANNQFSSIRQDALTGASSLLTLSLNHNHIDVLEDHAFRELSSLETLDLANNHIVTISGSSLAHLSHLTKLDLSHNFLIALTSDIIAPLTSLRVLLLDDNDISIIASEDLTEKSTIEKLTLSDNPLNCDCTLSDFAVWFNNASRFGADDLKTAVCMTPPNLENALLIEVPPSDLLCEEGEDGDDGQVTAHVAEAQIVLRAFNFDGSVVTLLWSIDPVVHSFTCDALFLYEQIATREILLHSTPLRCNSSQLVDPSTLTVRLPTGALQEYHRYRYCVVLLAGSKYSDEMHLILGCSEAIPLIRTETSVPQPSGQTYIRIAALEANVSYNVLRVSVHLWNDMTITDVKCHVALTVFMMGSLLTQHTLNCSDPEIAITGLPQGHYHVCAKVRTYPTTETKLHCVTVKAEKLRGTSGSLLIVFFVLLSAFLMVGVCLLFRKLIKRSRLRSTAHQCFLANNDADDDDHKQHPRYAKLQTTTVM</sequence>
<dbReference type="InterPro" id="IPR032675">
    <property type="entry name" value="LRR_dom_sf"/>
</dbReference>
<proteinExistence type="predicted"/>
<evidence type="ECO:0000259" key="5">
    <source>
        <dbReference type="SMART" id="SM00082"/>
    </source>
</evidence>
<dbReference type="InterPro" id="IPR000483">
    <property type="entry name" value="Cys-rich_flank_reg_C"/>
</dbReference>
<dbReference type="PROSITE" id="PS51450">
    <property type="entry name" value="LRR"/>
    <property type="match status" value="4"/>
</dbReference>
<evidence type="ECO:0000313" key="6">
    <source>
        <dbReference type="EMBL" id="KAL0278305.1"/>
    </source>
</evidence>
<dbReference type="AlphaFoldDB" id="A0AAW2IA36"/>
<evidence type="ECO:0000256" key="3">
    <source>
        <dbReference type="ARBA" id="ARBA00022737"/>
    </source>
</evidence>
<keyword evidence="2" id="KW-0732">Signal</keyword>
<dbReference type="SMART" id="SM00369">
    <property type="entry name" value="LRR_TYP"/>
    <property type="match status" value="9"/>
</dbReference>
<dbReference type="SMART" id="SM00082">
    <property type="entry name" value="LRRCT"/>
    <property type="match status" value="1"/>
</dbReference>
<comment type="caution">
    <text evidence="6">The sequence shown here is derived from an EMBL/GenBank/DDBJ whole genome shotgun (WGS) entry which is preliminary data.</text>
</comment>
<protein>
    <recommendedName>
        <fullName evidence="5">LRRCT domain-containing protein</fullName>
    </recommendedName>
</protein>
<reference evidence="6" key="1">
    <citation type="journal article" date="2024" name="Gigascience">
        <title>Chromosome-level genome of the poultry shaft louse Menopon gallinae provides insight into the host-switching and adaptive evolution of parasitic lice.</title>
        <authorList>
            <person name="Xu Y."/>
            <person name="Ma L."/>
            <person name="Liu S."/>
            <person name="Liang Y."/>
            <person name="Liu Q."/>
            <person name="He Z."/>
            <person name="Tian L."/>
            <person name="Duan Y."/>
            <person name="Cai W."/>
            <person name="Li H."/>
            <person name="Song F."/>
        </authorList>
    </citation>
    <scope>NUCLEOTIDE SEQUENCE</scope>
    <source>
        <strain evidence="6">Cailab_2023a</strain>
    </source>
</reference>
<feature type="transmembrane region" description="Helical" evidence="4">
    <location>
        <begin position="645"/>
        <end position="665"/>
    </location>
</feature>
<dbReference type="GO" id="GO:0071944">
    <property type="term" value="C:cell periphery"/>
    <property type="evidence" value="ECO:0007669"/>
    <property type="project" value="UniProtKB-ARBA"/>
</dbReference>
<dbReference type="SUPFAM" id="SSF52058">
    <property type="entry name" value="L domain-like"/>
    <property type="match status" value="1"/>
</dbReference>
<dbReference type="Gene3D" id="3.80.10.10">
    <property type="entry name" value="Ribonuclease Inhibitor"/>
    <property type="match status" value="2"/>
</dbReference>
<evidence type="ECO:0000256" key="4">
    <source>
        <dbReference type="SAM" id="Phobius"/>
    </source>
</evidence>